<dbReference type="InParanoid" id="A0A165HF73"/>
<dbReference type="AlphaFoldDB" id="A0A165HF73"/>
<evidence type="ECO:0000313" key="2">
    <source>
        <dbReference type="Proteomes" id="UP000077266"/>
    </source>
</evidence>
<sequence>MLYLIVLSSTEQLWSFAWSALQATPCPRPIPHRAQHHDQSSRCSFAGAESSILPRGSLLIVPGTCARKALGKFPSRLIGPRASSVIALAGRSHFPSRFVLANALLRDPALEIFLLRMTLGGAPSRAAVCAKNRH</sequence>
<proteinExistence type="predicted"/>
<organism evidence="1 2">
    <name type="scientific">Exidia glandulosa HHB12029</name>
    <dbReference type="NCBI Taxonomy" id="1314781"/>
    <lineage>
        <taxon>Eukaryota</taxon>
        <taxon>Fungi</taxon>
        <taxon>Dikarya</taxon>
        <taxon>Basidiomycota</taxon>
        <taxon>Agaricomycotina</taxon>
        <taxon>Agaricomycetes</taxon>
        <taxon>Auriculariales</taxon>
        <taxon>Exidiaceae</taxon>
        <taxon>Exidia</taxon>
    </lineage>
</organism>
<protein>
    <submittedName>
        <fullName evidence="1">Uncharacterized protein</fullName>
    </submittedName>
</protein>
<dbReference type="Proteomes" id="UP000077266">
    <property type="component" value="Unassembled WGS sequence"/>
</dbReference>
<evidence type="ECO:0000313" key="1">
    <source>
        <dbReference type="EMBL" id="KZV91881.1"/>
    </source>
</evidence>
<keyword evidence="2" id="KW-1185">Reference proteome</keyword>
<accession>A0A165HF73</accession>
<dbReference type="EMBL" id="KV426019">
    <property type="protein sequence ID" value="KZV91881.1"/>
    <property type="molecule type" value="Genomic_DNA"/>
</dbReference>
<reference evidence="1 2" key="1">
    <citation type="journal article" date="2016" name="Mol. Biol. Evol.">
        <title>Comparative Genomics of Early-Diverging Mushroom-Forming Fungi Provides Insights into the Origins of Lignocellulose Decay Capabilities.</title>
        <authorList>
            <person name="Nagy L.G."/>
            <person name="Riley R."/>
            <person name="Tritt A."/>
            <person name="Adam C."/>
            <person name="Daum C."/>
            <person name="Floudas D."/>
            <person name="Sun H."/>
            <person name="Yadav J.S."/>
            <person name="Pangilinan J."/>
            <person name="Larsson K.H."/>
            <person name="Matsuura K."/>
            <person name="Barry K."/>
            <person name="Labutti K."/>
            <person name="Kuo R."/>
            <person name="Ohm R.A."/>
            <person name="Bhattacharya S.S."/>
            <person name="Shirouzu T."/>
            <person name="Yoshinaga Y."/>
            <person name="Martin F.M."/>
            <person name="Grigoriev I.V."/>
            <person name="Hibbett D.S."/>
        </authorList>
    </citation>
    <scope>NUCLEOTIDE SEQUENCE [LARGE SCALE GENOMIC DNA]</scope>
    <source>
        <strain evidence="1 2">HHB12029</strain>
    </source>
</reference>
<name>A0A165HF73_EXIGL</name>
<gene>
    <name evidence="1" type="ORF">EXIGLDRAFT_86764</name>
</gene>